<dbReference type="InterPro" id="IPR005021">
    <property type="entry name" value="Terminase_largesu-like"/>
</dbReference>
<dbReference type="Gene3D" id="3.40.50.300">
    <property type="entry name" value="P-loop containing nucleotide triphosphate hydrolases"/>
    <property type="match status" value="1"/>
</dbReference>
<reference evidence="3 4" key="1">
    <citation type="submission" date="2019-05" db="EMBL/GenBank/DDBJ databases">
        <title>Pseudorhodobacter turbinis sp. nov., isolated from the gut of the Korean turban shell.</title>
        <authorList>
            <person name="Jeong Y.-S."/>
            <person name="Kang W.-R."/>
            <person name="Bae J.-W."/>
        </authorList>
    </citation>
    <scope>NUCLEOTIDE SEQUENCE [LARGE SCALE GENOMIC DNA]</scope>
    <source>
        <strain evidence="3 4">S12M18</strain>
        <plasmid evidence="3 4">unnamed1</plasmid>
    </source>
</reference>
<evidence type="ECO:0000313" key="3">
    <source>
        <dbReference type="EMBL" id="QCO57460.1"/>
    </source>
</evidence>
<proteinExistence type="predicted"/>
<keyword evidence="4" id="KW-1185">Reference proteome</keyword>
<dbReference type="GO" id="GO:0004519">
    <property type="term" value="F:endonuclease activity"/>
    <property type="evidence" value="ECO:0007669"/>
    <property type="project" value="InterPro"/>
</dbReference>
<name>A0A4P8EJU2_9RHOB</name>
<dbReference type="RefSeq" id="WP_137195254.1">
    <property type="nucleotide sequence ID" value="NZ_CP039965.1"/>
</dbReference>
<evidence type="ECO:0000259" key="2">
    <source>
        <dbReference type="Pfam" id="PF20441"/>
    </source>
</evidence>
<dbReference type="KEGG" id="pseb:EOK75_17250"/>
<feature type="domain" description="Terminase large subunit-like endonuclease" evidence="2">
    <location>
        <begin position="269"/>
        <end position="548"/>
    </location>
</feature>
<dbReference type="EMBL" id="CP039965">
    <property type="protein sequence ID" value="QCO57460.1"/>
    <property type="molecule type" value="Genomic_DNA"/>
</dbReference>
<protein>
    <submittedName>
        <fullName evidence="3">Terminase large subunit</fullName>
    </submittedName>
</protein>
<dbReference type="Gene3D" id="3.30.420.240">
    <property type="match status" value="1"/>
</dbReference>
<sequence length="561" mass="62919">MKNEIYPAKTAEDAIQYARDIVSGEILACKDVIAQCRSFIEDLDVNQFKPEFRWTFNKAAANHILTYVQLFKFIEGDIAGTPLRLANWHALYLGATNGWVDKSDPEIKRYDRCIAMVGRKNAKSTILSALAVYALVFGPEGSQIYSMGTNRDQAKLCWNMAKRLIERADPRLTHDTNITGHAISNSKKWNRYVPLSRDSKSLDGKNAYLVICDEAAAISDRNLIEVMTSSMGAQKSPAIHYITTAQAGAESNYFFEQLDYARKVLHGAIKDERIFTLAYALDEDDIWDDETNWIKSNPSLGLSVSIEFLQKEAAIAKEIPANKPNFFIKYLNLFVSTSESWLQLDKWNENIIGKLNTDGPCYIGIDLGSTDDLTAVGMVFPQTDGTYHFDAKCFVPEETFKKVPKHVRQVYAAGVESGSLIITEGDIADHNFIREYIQNLSEKYDVKEVSFDPWNASQITAMLQDSGINMVKHSQGMGAMSPSTKVTELAIRSGNLKHLDDAFLAWQISNTEVYADVNNNIKVRKGKDKALKIDAIITLIMATGRAATSFDKPKEFNFYFG</sequence>
<evidence type="ECO:0000259" key="1">
    <source>
        <dbReference type="Pfam" id="PF03354"/>
    </source>
</evidence>
<dbReference type="OrthoDB" id="9760250at2"/>
<geneLocation type="plasmid" evidence="3 4">
    <name>unnamed1</name>
</geneLocation>
<feature type="domain" description="Terminase large subunit-like ATPase" evidence="1">
    <location>
        <begin position="88"/>
        <end position="260"/>
    </location>
</feature>
<dbReference type="AlphaFoldDB" id="A0A4P8EJU2"/>
<dbReference type="PANTHER" id="PTHR41287:SF1">
    <property type="entry name" value="PROTEIN YMFN"/>
    <property type="match status" value="1"/>
</dbReference>
<evidence type="ECO:0000313" key="4">
    <source>
        <dbReference type="Proteomes" id="UP000298631"/>
    </source>
</evidence>
<gene>
    <name evidence="3" type="ORF">EOK75_17250</name>
</gene>
<dbReference type="PANTHER" id="PTHR41287">
    <property type="match status" value="1"/>
</dbReference>
<accession>A0A4P8EJU2</accession>
<dbReference type="InterPro" id="IPR027417">
    <property type="entry name" value="P-loop_NTPase"/>
</dbReference>
<dbReference type="Pfam" id="PF20441">
    <property type="entry name" value="TerL_nuclease"/>
    <property type="match status" value="1"/>
</dbReference>
<dbReference type="InterPro" id="IPR046461">
    <property type="entry name" value="TerL_ATPase"/>
</dbReference>
<dbReference type="Proteomes" id="UP000298631">
    <property type="component" value="Plasmid unnamed1"/>
</dbReference>
<keyword evidence="3" id="KW-0614">Plasmid</keyword>
<dbReference type="InterPro" id="IPR046462">
    <property type="entry name" value="TerL_nuclease"/>
</dbReference>
<dbReference type="Pfam" id="PF03354">
    <property type="entry name" value="TerL_ATPase"/>
    <property type="match status" value="1"/>
</dbReference>
<organism evidence="3 4">
    <name type="scientific">Pseudorhodobacter turbinis</name>
    <dbReference type="NCBI Taxonomy" id="2500533"/>
    <lineage>
        <taxon>Bacteria</taxon>
        <taxon>Pseudomonadati</taxon>
        <taxon>Pseudomonadota</taxon>
        <taxon>Alphaproteobacteria</taxon>
        <taxon>Rhodobacterales</taxon>
        <taxon>Paracoccaceae</taxon>
        <taxon>Pseudorhodobacter</taxon>
    </lineage>
</organism>